<evidence type="ECO:0000313" key="4">
    <source>
        <dbReference type="EMBL" id="ARI76999.1"/>
    </source>
</evidence>
<name>A0A1W5ZUQ1_9BACI</name>
<evidence type="ECO:0000256" key="1">
    <source>
        <dbReference type="SAM" id="MobiDB-lite"/>
    </source>
</evidence>
<dbReference type="SUPFAM" id="SSF47781">
    <property type="entry name" value="RuvA domain 2-like"/>
    <property type="match status" value="1"/>
</dbReference>
<feature type="domain" description="Helix-hairpin-helix DNA-binding motif class 1" evidence="3">
    <location>
        <begin position="147"/>
        <end position="166"/>
    </location>
</feature>
<keyword evidence="5" id="KW-1185">Reference proteome</keyword>
<dbReference type="RefSeq" id="WP_085029473.1">
    <property type="nucleotide sequence ID" value="NZ_CP020772.1"/>
</dbReference>
<dbReference type="Proteomes" id="UP000192527">
    <property type="component" value="Chromosome"/>
</dbReference>
<dbReference type="KEGG" id="hmn:HM131_09165"/>
<keyword evidence="2" id="KW-0812">Transmembrane</keyword>
<dbReference type="AlphaFoldDB" id="A0A1W5ZUQ1"/>
<dbReference type="GO" id="GO:0006281">
    <property type="term" value="P:DNA repair"/>
    <property type="evidence" value="ECO:0007669"/>
    <property type="project" value="InterPro"/>
</dbReference>
<dbReference type="InterPro" id="IPR004509">
    <property type="entry name" value="Competence_ComEA_HhH"/>
</dbReference>
<dbReference type="Gene3D" id="1.10.150.280">
    <property type="entry name" value="AF1531-like domain"/>
    <property type="match status" value="1"/>
</dbReference>
<evidence type="ECO:0000259" key="3">
    <source>
        <dbReference type="SMART" id="SM00278"/>
    </source>
</evidence>
<keyword evidence="2" id="KW-1133">Transmembrane helix</keyword>
<dbReference type="PANTHER" id="PTHR21180">
    <property type="entry name" value="ENDONUCLEASE/EXONUCLEASE/PHOSPHATASE FAMILY DOMAIN-CONTAINING PROTEIN 1"/>
    <property type="match status" value="1"/>
</dbReference>
<reference evidence="4 5" key="1">
    <citation type="submission" date="2017-04" db="EMBL/GenBank/DDBJ databases">
        <title>The whole genome sequencing and assembly of Halobacillus mangrovi strain.</title>
        <authorList>
            <person name="Lee S.-J."/>
            <person name="Park M.-K."/>
            <person name="Kim J.-Y."/>
            <person name="Lee Y.-J."/>
            <person name="Yi H."/>
            <person name="Bahn Y.-S."/>
            <person name="Kim J.F."/>
            <person name="Lee D.-W."/>
        </authorList>
    </citation>
    <scope>NUCLEOTIDE SEQUENCE [LARGE SCALE GENOMIC DNA]</scope>
    <source>
        <strain evidence="4 5">KTB 131</strain>
    </source>
</reference>
<dbReference type="STRING" id="402384.HM131_09165"/>
<dbReference type="Pfam" id="PF10531">
    <property type="entry name" value="SLBB"/>
    <property type="match status" value="1"/>
</dbReference>
<evidence type="ECO:0000313" key="5">
    <source>
        <dbReference type="Proteomes" id="UP000192527"/>
    </source>
</evidence>
<dbReference type="Pfam" id="PF12836">
    <property type="entry name" value="HHH_3"/>
    <property type="match status" value="1"/>
</dbReference>
<feature type="transmembrane region" description="Helical" evidence="2">
    <location>
        <begin position="7"/>
        <end position="24"/>
    </location>
</feature>
<proteinExistence type="predicted"/>
<feature type="region of interest" description="Disordered" evidence="1">
    <location>
        <begin position="35"/>
        <end position="57"/>
    </location>
</feature>
<protein>
    <recommendedName>
        <fullName evidence="3">Helix-hairpin-helix DNA-binding motif class 1 domain-containing protein</fullName>
    </recommendedName>
</protein>
<dbReference type="PANTHER" id="PTHR21180:SF32">
    <property type="entry name" value="ENDONUCLEASE_EXONUCLEASE_PHOSPHATASE FAMILY DOMAIN-CONTAINING PROTEIN 1"/>
    <property type="match status" value="1"/>
</dbReference>
<sequence>MNKVIRRYGFIVLIIIILVVIWSLRPSSSGIEMNHEAASPKIGKSNEKPHISESSGETGIKVDVKGEVSEPGVYEVKSDMRVDDVIQLAGGMTDKADPSSVNLAQKLIDEMVIHVYSSELVLSDGASEKSQSPNPNGQVVLNQATVEEIQTLNGIGPSKAEAIIQYRQENGPFQTVDDLLKVSGIGEKTIETIKEDIRVP</sequence>
<gene>
    <name evidence="4" type="ORF">HM131_09165</name>
</gene>
<dbReference type="GO" id="GO:0003677">
    <property type="term" value="F:DNA binding"/>
    <property type="evidence" value="ECO:0007669"/>
    <property type="project" value="InterPro"/>
</dbReference>
<evidence type="ECO:0000256" key="2">
    <source>
        <dbReference type="SAM" id="Phobius"/>
    </source>
</evidence>
<dbReference type="GO" id="GO:0015628">
    <property type="term" value="P:protein secretion by the type II secretion system"/>
    <property type="evidence" value="ECO:0007669"/>
    <property type="project" value="TreeGrafter"/>
</dbReference>
<dbReference type="InterPro" id="IPR010994">
    <property type="entry name" value="RuvA_2-like"/>
</dbReference>
<keyword evidence="2" id="KW-0472">Membrane</keyword>
<dbReference type="GO" id="GO:0015627">
    <property type="term" value="C:type II protein secretion system complex"/>
    <property type="evidence" value="ECO:0007669"/>
    <property type="project" value="TreeGrafter"/>
</dbReference>
<dbReference type="InterPro" id="IPR019554">
    <property type="entry name" value="Soluble_ligand-bd"/>
</dbReference>
<dbReference type="NCBIfam" id="TIGR00426">
    <property type="entry name" value="competence protein ComEA helix-hairpin-helix repeat region"/>
    <property type="match status" value="1"/>
</dbReference>
<dbReference type="EMBL" id="CP020772">
    <property type="protein sequence ID" value="ARI76999.1"/>
    <property type="molecule type" value="Genomic_DNA"/>
</dbReference>
<dbReference type="InterPro" id="IPR003583">
    <property type="entry name" value="Hlx-hairpin-Hlx_DNA-bd_motif"/>
</dbReference>
<organism evidence="4 5">
    <name type="scientific">Halobacillus mangrovi</name>
    <dbReference type="NCBI Taxonomy" id="402384"/>
    <lineage>
        <taxon>Bacteria</taxon>
        <taxon>Bacillati</taxon>
        <taxon>Bacillota</taxon>
        <taxon>Bacilli</taxon>
        <taxon>Bacillales</taxon>
        <taxon>Bacillaceae</taxon>
        <taxon>Halobacillus</taxon>
    </lineage>
</organism>
<feature type="domain" description="Helix-hairpin-helix DNA-binding motif class 1" evidence="3">
    <location>
        <begin position="177"/>
        <end position="196"/>
    </location>
</feature>
<dbReference type="InterPro" id="IPR051675">
    <property type="entry name" value="Endo/Exo/Phosphatase_dom_1"/>
</dbReference>
<dbReference type="SMART" id="SM00278">
    <property type="entry name" value="HhH1"/>
    <property type="match status" value="2"/>
</dbReference>
<dbReference type="Gene3D" id="3.10.560.10">
    <property type="entry name" value="Outer membrane lipoprotein wza domain like"/>
    <property type="match status" value="1"/>
</dbReference>
<accession>A0A1W5ZUQ1</accession>